<gene>
    <name evidence="1" type="ORF">AKJ29_11485</name>
    <name evidence="2" type="ORF">K3X48_09250</name>
</gene>
<keyword evidence="3" id="KW-1185">Reference proteome</keyword>
<dbReference type="Proteomes" id="UP000050471">
    <property type="component" value="Unassembled WGS sequence"/>
</dbReference>
<dbReference type="STRING" id="154981.AKJ29_11485"/>
<accession>A0A0N8IBJ7</accession>
<evidence type="ECO:0000313" key="3">
    <source>
        <dbReference type="Proteomes" id="UP000050471"/>
    </source>
</evidence>
<evidence type="ECO:0000313" key="2">
    <source>
        <dbReference type="EMBL" id="UWP94426.1"/>
    </source>
</evidence>
<dbReference type="Proteomes" id="UP001057991">
    <property type="component" value="Chromosome"/>
</dbReference>
<proteinExistence type="predicted"/>
<protein>
    <submittedName>
        <fullName evidence="1">Glyceraldehyde-3-phosphate dehydrogenase</fullName>
    </submittedName>
</protein>
<dbReference type="EMBL" id="LKBA01000006">
    <property type="protein sequence ID" value="KPN63299.1"/>
    <property type="molecule type" value="Genomic_DNA"/>
</dbReference>
<organism evidence="1 3">
    <name type="scientific">Aliiroseovarius crassostreae</name>
    <dbReference type="NCBI Taxonomy" id="154981"/>
    <lineage>
        <taxon>Bacteria</taxon>
        <taxon>Pseudomonadati</taxon>
        <taxon>Pseudomonadota</taxon>
        <taxon>Alphaproteobacteria</taxon>
        <taxon>Rhodobacterales</taxon>
        <taxon>Paracoccaceae</taxon>
        <taxon>Aliiroseovarius</taxon>
    </lineage>
</organism>
<evidence type="ECO:0000313" key="1">
    <source>
        <dbReference type="EMBL" id="KPN63299.1"/>
    </source>
</evidence>
<name>A0A0N8IBJ7_9RHOB</name>
<reference evidence="2" key="2">
    <citation type="submission" date="2021-08" db="EMBL/GenBank/DDBJ databases">
        <authorList>
            <person name="Nwanade C."/>
            <person name="Wang M."/>
            <person name="Masoudi A."/>
            <person name="Yu Z."/>
            <person name="Liu J."/>
        </authorList>
    </citation>
    <scope>NUCLEOTIDE SEQUENCE</scope>
    <source>
        <strain evidence="2">S056</strain>
    </source>
</reference>
<dbReference type="EMBL" id="CP080776">
    <property type="protein sequence ID" value="UWP94426.1"/>
    <property type="molecule type" value="Genomic_DNA"/>
</dbReference>
<dbReference type="GeneID" id="75103472"/>
<dbReference type="AlphaFoldDB" id="A0A0N8IBJ7"/>
<sequence>MTNQIAFSIAFVILVALGLDYALSDLSNSLFLGRKFLELTEWMAFWR</sequence>
<dbReference type="RefSeq" id="WP_055189513.1">
    <property type="nucleotide sequence ID" value="NZ_CP080772.1"/>
</dbReference>
<reference evidence="1 3" key="1">
    <citation type="submission" date="2015-09" db="EMBL/GenBank/DDBJ databases">
        <title>Draft genome sequence of Aliiroseovarius crassostreae CV919-312TSm, the causative agent of Roseovarius Oyster Disease (formerly Juvenile Oyster Disease).</title>
        <authorList>
            <person name="Kessner L."/>
            <person name="Spinard E."/>
            <person name="Nelson D."/>
        </authorList>
    </citation>
    <scope>NUCLEOTIDE SEQUENCE [LARGE SCALE GENOMIC DNA]</scope>
    <source>
        <strain evidence="1 3">CV919-312</strain>
    </source>
</reference>